<organism evidence="2 3">
    <name type="scientific">Luteolibacter algae</name>
    <dbReference type="NCBI Taxonomy" id="454151"/>
    <lineage>
        <taxon>Bacteria</taxon>
        <taxon>Pseudomonadati</taxon>
        <taxon>Verrucomicrobiota</taxon>
        <taxon>Verrucomicrobiia</taxon>
        <taxon>Verrucomicrobiales</taxon>
        <taxon>Verrucomicrobiaceae</taxon>
        <taxon>Luteolibacter</taxon>
    </lineage>
</organism>
<sequence length="176" mass="18972">MSNDSPIKVGKFEGFSWIRCEGKGSFLNSPAMKEFGESRIKSGESCLVIDLEACTGMDSTFMGTMAGLATRIAEKNGALQVANAGEKSCHSLEDLGLDFLMEINPGNSVWHDVAEQAQDLLKPKIAGMKAGTVLHTRHVLEAHEILADANDGNKKKFSAVVKMLGDELEEKSGKAR</sequence>
<accession>A0ABW5D883</accession>
<dbReference type="SUPFAM" id="SSF52091">
    <property type="entry name" value="SpoIIaa-like"/>
    <property type="match status" value="1"/>
</dbReference>
<gene>
    <name evidence="2" type="ORF">ACFSSA_04325</name>
</gene>
<reference evidence="3" key="1">
    <citation type="journal article" date="2019" name="Int. J. Syst. Evol. Microbiol.">
        <title>The Global Catalogue of Microorganisms (GCM) 10K type strain sequencing project: providing services to taxonomists for standard genome sequencing and annotation.</title>
        <authorList>
            <consortium name="The Broad Institute Genomics Platform"/>
            <consortium name="The Broad Institute Genome Sequencing Center for Infectious Disease"/>
            <person name="Wu L."/>
            <person name="Ma J."/>
        </authorList>
    </citation>
    <scope>NUCLEOTIDE SEQUENCE [LARGE SCALE GENOMIC DNA]</scope>
    <source>
        <strain evidence="3">CGMCC 4.7106</strain>
    </source>
</reference>
<dbReference type="PROSITE" id="PS50801">
    <property type="entry name" value="STAS"/>
    <property type="match status" value="1"/>
</dbReference>
<dbReference type="RefSeq" id="WP_386818648.1">
    <property type="nucleotide sequence ID" value="NZ_JBHUIT010000002.1"/>
</dbReference>
<dbReference type="InterPro" id="IPR036513">
    <property type="entry name" value="STAS_dom_sf"/>
</dbReference>
<protein>
    <submittedName>
        <fullName evidence="2">STAS domain-containing protein</fullName>
    </submittedName>
</protein>
<evidence type="ECO:0000313" key="2">
    <source>
        <dbReference type="EMBL" id="MFD2255895.1"/>
    </source>
</evidence>
<feature type="domain" description="STAS" evidence="1">
    <location>
        <begin position="5"/>
        <end position="120"/>
    </location>
</feature>
<evidence type="ECO:0000313" key="3">
    <source>
        <dbReference type="Proteomes" id="UP001597375"/>
    </source>
</evidence>
<evidence type="ECO:0000259" key="1">
    <source>
        <dbReference type="PROSITE" id="PS50801"/>
    </source>
</evidence>
<dbReference type="Gene3D" id="3.30.750.24">
    <property type="entry name" value="STAS domain"/>
    <property type="match status" value="1"/>
</dbReference>
<dbReference type="EMBL" id="JBHUIT010000002">
    <property type="protein sequence ID" value="MFD2255895.1"/>
    <property type="molecule type" value="Genomic_DNA"/>
</dbReference>
<dbReference type="Pfam" id="PF01740">
    <property type="entry name" value="STAS"/>
    <property type="match status" value="1"/>
</dbReference>
<proteinExistence type="predicted"/>
<dbReference type="CDD" id="cd07043">
    <property type="entry name" value="STAS_anti-anti-sigma_factors"/>
    <property type="match status" value="1"/>
</dbReference>
<name>A0ABW5D883_9BACT</name>
<comment type="caution">
    <text evidence="2">The sequence shown here is derived from an EMBL/GenBank/DDBJ whole genome shotgun (WGS) entry which is preliminary data.</text>
</comment>
<dbReference type="InterPro" id="IPR002645">
    <property type="entry name" value="STAS_dom"/>
</dbReference>
<keyword evidence="3" id="KW-1185">Reference proteome</keyword>
<dbReference type="Proteomes" id="UP001597375">
    <property type="component" value="Unassembled WGS sequence"/>
</dbReference>